<sequence length="580" mass="62026">MQSTISGENEGSKKHTLQQSSDYKHHATDDSIITAGKTPPPTNNPAQPIAEMGNNEPQWLEGFPLFVIMSAITIVCYLMLLDVSIISTALPAITNEFNSLPDLGWYGASYQLSNAALQPLTGKLYANFTPKWTLLVFFFIFEIGSLICALATSSKMLIVGRAIAGIGNSAIQNGCVTIIAGIVPLQKRPALLGIAIGISQLGLASGPLVGGALTEYASWRWCFWINLPIGAVVAILIIVIRIPDPIPKLPPLVVFRTLHTKLDFLGFVGFAGATIMLLMAVQFGGNQYPWGSPTVIGLFCASGVTFLIWLAWDWKNGDDALIPLSLMSQRAVWSSCATYGLSMGSLFTSSYFLPVYFQGVLGASPLISGLQLLPNIIPQLFMAVLSGTLVTKLGYYLPFSLIGAVLISIAAGLVSTYSPTIPLAQRIGFQIILGAGYGLGLQMPMIAIQSSVQPQQIPVSIAMLMFCPQLAGALLISFGNTIFSNSLKTLIPQYAPSVDPETAIAAGATGLRNVVPSSVLGNVLIAYAKSVDRVFYLIAACGVSTFFLAWGMGWNDIRKSKGPQPSQPQPAQEQEQEEKP</sequence>
<name>A0A9W9IHR1_9EURO</name>
<feature type="transmembrane region" description="Helical" evidence="8">
    <location>
        <begin position="132"/>
        <end position="152"/>
    </location>
</feature>
<dbReference type="AlphaFoldDB" id="A0A9W9IHR1"/>
<dbReference type="InterPro" id="IPR011701">
    <property type="entry name" value="MFS"/>
</dbReference>
<feature type="transmembrane region" description="Helical" evidence="8">
    <location>
        <begin position="190"/>
        <end position="211"/>
    </location>
</feature>
<dbReference type="Gene3D" id="1.20.1250.20">
    <property type="entry name" value="MFS general substrate transporter like domains"/>
    <property type="match status" value="2"/>
</dbReference>
<dbReference type="EMBL" id="JAPQKN010000001">
    <property type="protein sequence ID" value="KAJ5174506.1"/>
    <property type="molecule type" value="Genomic_DNA"/>
</dbReference>
<dbReference type="CDD" id="cd17502">
    <property type="entry name" value="MFS_Azr1_MDR_like"/>
    <property type="match status" value="1"/>
</dbReference>
<feature type="transmembrane region" description="Helical" evidence="8">
    <location>
        <begin position="223"/>
        <end position="243"/>
    </location>
</feature>
<comment type="similarity">
    <text evidence="2">Belongs to the major facilitator superfamily. TCR/Tet family.</text>
</comment>
<dbReference type="PROSITE" id="PS50850">
    <property type="entry name" value="MFS"/>
    <property type="match status" value="1"/>
</dbReference>
<feature type="transmembrane region" description="Helical" evidence="8">
    <location>
        <begin position="459"/>
        <end position="483"/>
    </location>
</feature>
<dbReference type="OrthoDB" id="10021397at2759"/>
<reference evidence="10" key="2">
    <citation type="journal article" date="2023" name="IMA Fungus">
        <title>Comparative genomic study of the Penicillium genus elucidates a diverse pangenome and 15 lateral gene transfer events.</title>
        <authorList>
            <person name="Petersen C."/>
            <person name="Sorensen T."/>
            <person name="Nielsen M.R."/>
            <person name="Sondergaard T.E."/>
            <person name="Sorensen J.L."/>
            <person name="Fitzpatrick D.A."/>
            <person name="Frisvad J.C."/>
            <person name="Nielsen K.L."/>
        </authorList>
    </citation>
    <scope>NUCLEOTIDE SEQUENCE</scope>
    <source>
        <strain evidence="10">IBT 26290</strain>
    </source>
</reference>
<keyword evidence="4 8" id="KW-1133">Transmembrane helix</keyword>
<feature type="transmembrane region" description="Helical" evidence="8">
    <location>
        <begin position="427"/>
        <end position="447"/>
    </location>
</feature>
<feature type="region of interest" description="Disordered" evidence="7">
    <location>
        <begin position="559"/>
        <end position="580"/>
    </location>
</feature>
<organism evidence="10 11">
    <name type="scientific">Penicillium canariense</name>
    <dbReference type="NCBI Taxonomy" id="189055"/>
    <lineage>
        <taxon>Eukaryota</taxon>
        <taxon>Fungi</taxon>
        <taxon>Dikarya</taxon>
        <taxon>Ascomycota</taxon>
        <taxon>Pezizomycotina</taxon>
        <taxon>Eurotiomycetes</taxon>
        <taxon>Eurotiomycetidae</taxon>
        <taxon>Eurotiales</taxon>
        <taxon>Aspergillaceae</taxon>
        <taxon>Penicillium</taxon>
    </lineage>
</organism>
<dbReference type="PANTHER" id="PTHR23501:SF193">
    <property type="entry name" value="MULTIDRUG TRANSPORTER, PUTATIVE (AFU_ORTHOLOGUE AFUA_8G00940)-RELATED"/>
    <property type="match status" value="1"/>
</dbReference>
<evidence type="ECO:0000256" key="1">
    <source>
        <dbReference type="ARBA" id="ARBA00004141"/>
    </source>
</evidence>
<evidence type="ECO:0000256" key="6">
    <source>
        <dbReference type="ARBA" id="ARBA00023180"/>
    </source>
</evidence>
<evidence type="ECO:0000256" key="3">
    <source>
        <dbReference type="ARBA" id="ARBA00022692"/>
    </source>
</evidence>
<dbReference type="PRINTS" id="PR01036">
    <property type="entry name" value="TCRTETB"/>
</dbReference>
<accession>A0A9W9IHR1</accession>
<feature type="domain" description="Major facilitator superfamily (MFS) profile" evidence="9">
    <location>
        <begin position="68"/>
        <end position="557"/>
    </location>
</feature>
<feature type="transmembrane region" description="Helical" evidence="8">
    <location>
        <begin position="332"/>
        <end position="353"/>
    </location>
</feature>
<dbReference type="GO" id="GO:0005886">
    <property type="term" value="C:plasma membrane"/>
    <property type="evidence" value="ECO:0007669"/>
    <property type="project" value="TreeGrafter"/>
</dbReference>
<dbReference type="RefSeq" id="XP_056546114.1">
    <property type="nucleotide sequence ID" value="XM_056682508.1"/>
</dbReference>
<feature type="transmembrane region" description="Helical" evidence="8">
    <location>
        <begin position="158"/>
        <end position="183"/>
    </location>
</feature>
<evidence type="ECO:0000256" key="4">
    <source>
        <dbReference type="ARBA" id="ARBA00022989"/>
    </source>
</evidence>
<evidence type="ECO:0000313" key="10">
    <source>
        <dbReference type="EMBL" id="KAJ5174506.1"/>
    </source>
</evidence>
<evidence type="ECO:0000256" key="8">
    <source>
        <dbReference type="SAM" id="Phobius"/>
    </source>
</evidence>
<dbReference type="PANTHER" id="PTHR23501">
    <property type="entry name" value="MAJOR FACILITATOR SUPERFAMILY"/>
    <property type="match status" value="1"/>
</dbReference>
<comment type="caution">
    <text evidence="10">The sequence shown here is derived from an EMBL/GenBank/DDBJ whole genome shotgun (WGS) entry which is preliminary data.</text>
</comment>
<evidence type="ECO:0000259" key="9">
    <source>
        <dbReference type="PROSITE" id="PS50850"/>
    </source>
</evidence>
<feature type="region of interest" description="Disordered" evidence="7">
    <location>
        <begin position="1"/>
        <end position="24"/>
    </location>
</feature>
<feature type="transmembrane region" description="Helical" evidence="8">
    <location>
        <begin position="534"/>
        <end position="554"/>
    </location>
</feature>
<evidence type="ECO:0000313" key="11">
    <source>
        <dbReference type="Proteomes" id="UP001149163"/>
    </source>
</evidence>
<comment type="subcellular location">
    <subcellularLocation>
        <location evidence="1">Membrane</location>
        <topology evidence="1">Multi-pass membrane protein</topology>
    </subcellularLocation>
</comment>
<reference evidence="10" key="1">
    <citation type="submission" date="2022-11" db="EMBL/GenBank/DDBJ databases">
        <authorList>
            <person name="Petersen C."/>
        </authorList>
    </citation>
    <scope>NUCLEOTIDE SEQUENCE</scope>
    <source>
        <strain evidence="10">IBT 26290</strain>
    </source>
</reference>
<feature type="transmembrane region" description="Helical" evidence="8">
    <location>
        <begin position="359"/>
        <end position="381"/>
    </location>
</feature>
<gene>
    <name evidence="10" type="ORF">N7482_000383</name>
</gene>
<feature type="transmembrane region" description="Helical" evidence="8">
    <location>
        <begin position="290"/>
        <end position="312"/>
    </location>
</feature>
<protein>
    <submittedName>
        <fullName evidence="10">HC-toxin efflux carrier TOXA</fullName>
    </submittedName>
</protein>
<dbReference type="InterPro" id="IPR036259">
    <property type="entry name" value="MFS_trans_sf"/>
</dbReference>
<feature type="transmembrane region" description="Helical" evidence="8">
    <location>
        <begin position="264"/>
        <end position="284"/>
    </location>
</feature>
<feature type="transmembrane region" description="Helical" evidence="8">
    <location>
        <begin position="393"/>
        <end position="415"/>
    </location>
</feature>
<dbReference type="SUPFAM" id="SSF103473">
    <property type="entry name" value="MFS general substrate transporter"/>
    <property type="match status" value="1"/>
</dbReference>
<evidence type="ECO:0000256" key="2">
    <source>
        <dbReference type="ARBA" id="ARBA00007520"/>
    </source>
</evidence>
<keyword evidence="5 8" id="KW-0472">Membrane</keyword>
<feature type="transmembrane region" description="Helical" evidence="8">
    <location>
        <begin position="62"/>
        <end position="81"/>
    </location>
</feature>
<keyword evidence="11" id="KW-1185">Reference proteome</keyword>
<dbReference type="GO" id="GO:0022857">
    <property type="term" value="F:transmembrane transporter activity"/>
    <property type="evidence" value="ECO:0007669"/>
    <property type="project" value="InterPro"/>
</dbReference>
<dbReference type="Pfam" id="PF07690">
    <property type="entry name" value="MFS_1"/>
    <property type="match status" value="1"/>
</dbReference>
<dbReference type="GeneID" id="81421684"/>
<dbReference type="InterPro" id="IPR020846">
    <property type="entry name" value="MFS_dom"/>
</dbReference>
<dbReference type="FunFam" id="1.20.1250.20:FF:000196">
    <property type="entry name" value="MFS toxin efflux pump (AflT)"/>
    <property type="match status" value="1"/>
</dbReference>
<dbReference type="Proteomes" id="UP001149163">
    <property type="component" value="Unassembled WGS sequence"/>
</dbReference>
<keyword evidence="6" id="KW-0325">Glycoprotein</keyword>
<keyword evidence="3 8" id="KW-0812">Transmembrane</keyword>
<proteinExistence type="inferred from homology"/>
<evidence type="ECO:0000256" key="5">
    <source>
        <dbReference type="ARBA" id="ARBA00023136"/>
    </source>
</evidence>
<evidence type="ECO:0000256" key="7">
    <source>
        <dbReference type="SAM" id="MobiDB-lite"/>
    </source>
</evidence>